<proteinExistence type="predicted"/>
<evidence type="ECO:0000313" key="2">
    <source>
        <dbReference type="Proteomes" id="UP000185221"/>
    </source>
</evidence>
<keyword evidence="1" id="KW-0449">Lipoprotein</keyword>
<dbReference type="Proteomes" id="UP000185221">
    <property type="component" value="Unassembled WGS sequence"/>
</dbReference>
<reference evidence="2" key="1">
    <citation type="submission" date="2016-11" db="EMBL/GenBank/DDBJ databases">
        <authorList>
            <person name="Varghese N."/>
            <person name="Submissions S."/>
        </authorList>
    </citation>
    <scope>NUCLEOTIDE SEQUENCE [LARGE SCALE GENOMIC DNA]</scope>
    <source>
        <strain evidence="2">DSM 15292</strain>
    </source>
</reference>
<organism evidence="1 2">
    <name type="scientific">Algoriphagus halophilus</name>
    <dbReference type="NCBI Taxonomy" id="226505"/>
    <lineage>
        <taxon>Bacteria</taxon>
        <taxon>Pseudomonadati</taxon>
        <taxon>Bacteroidota</taxon>
        <taxon>Cytophagia</taxon>
        <taxon>Cytophagales</taxon>
        <taxon>Cyclobacteriaceae</taxon>
        <taxon>Algoriphagus</taxon>
    </lineage>
</organism>
<dbReference type="Gene3D" id="2.40.128.640">
    <property type="match status" value="1"/>
</dbReference>
<dbReference type="Pfam" id="PF04170">
    <property type="entry name" value="NlpE"/>
    <property type="match status" value="1"/>
</dbReference>
<accession>A0A1N6GB88</accession>
<name>A0A1N6GB88_9BACT</name>
<sequence>MYFKATFVSNSIKMKCLYSIFTLFFLVLLSSCSNQEVTKKDVVETTDDIQEQLREGLPIGDNSRTSLDWNGTYSGIVPCADCEGIETTLTLNQDMTYFIVTNYLGRNDALEETFNGTFKWDETGSKIFLEGVKYAPNQYKIGENQIWQLDKSGNMITGDLADHYILYKKP</sequence>
<dbReference type="PROSITE" id="PS51257">
    <property type="entry name" value="PROKAR_LIPOPROTEIN"/>
    <property type="match status" value="1"/>
</dbReference>
<gene>
    <name evidence="1" type="ORF">SAMN05444394_3110</name>
</gene>
<dbReference type="EMBL" id="FSRC01000002">
    <property type="protein sequence ID" value="SIO04795.1"/>
    <property type="molecule type" value="Genomic_DNA"/>
</dbReference>
<evidence type="ECO:0000313" key="1">
    <source>
        <dbReference type="EMBL" id="SIO04795.1"/>
    </source>
</evidence>
<dbReference type="InterPro" id="IPR007298">
    <property type="entry name" value="Cu-R_lipoprotein_NlpE"/>
</dbReference>
<keyword evidence="2" id="KW-1185">Reference proteome</keyword>
<protein>
    <submittedName>
        <fullName evidence="1">Uncharacterized lipoprotein NlpE involved in copper resistance</fullName>
    </submittedName>
</protein>
<dbReference type="STRING" id="226505.SAMN05444394_3110"/>
<dbReference type="AlphaFoldDB" id="A0A1N6GB88"/>